<proteinExistence type="predicted"/>
<dbReference type="SUPFAM" id="SSF48695">
    <property type="entry name" value="Multiheme cytochromes"/>
    <property type="match status" value="1"/>
</dbReference>
<evidence type="ECO:0000313" key="2">
    <source>
        <dbReference type="EMBL" id="MBT0654780.1"/>
    </source>
</evidence>
<evidence type="ECO:0000256" key="1">
    <source>
        <dbReference type="SAM" id="SignalP"/>
    </source>
</evidence>
<gene>
    <name evidence="2" type="ORF">KI810_17160</name>
</gene>
<name>A0ABS5SHE0_9BACT</name>
<dbReference type="RefSeq" id="WP_214176788.1">
    <property type="nucleotide sequence ID" value="NZ_JAHCVK010000023.1"/>
</dbReference>
<feature type="chain" id="PRO_5046583012" evidence="1">
    <location>
        <begin position="24"/>
        <end position="273"/>
    </location>
</feature>
<accession>A0ABS5SHE0</accession>
<dbReference type="EMBL" id="JAHCVK010000023">
    <property type="protein sequence ID" value="MBT0654780.1"/>
    <property type="molecule type" value="Genomic_DNA"/>
</dbReference>
<evidence type="ECO:0000313" key="3">
    <source>
        <dbReference type="Proteomes" id="UP000756860"/>
    </source>
</evidence>
<dbReference type="InterPro" id="IPR036280">
    <property type="entry name" value="Multihaem_cyt_sf"/>
</dbReference>
<organism evidence="2 3">
    <name type="scientific">Geomobilimonas luticola</name>
    <dbReference type="NCBI Taxonomy" id="1114878"/>
    <lineage>
        <taxon>Bacteria</taxon>
        <taxon>Pseudomonadati</taxon>
        <taxon>Thermodesulfobacteriota</taxon>
        <taxon>Desulfuromonadia</taxon>
        <taxon>Geobacterales</taxon>
        <taxon>Geobacteraceae</taxon>
        <taxon>Geomobilimonas</taxon>
    </lineage>
</organism>
<keyword evidence="1" id="KW-0732">Signal</keyword>
<reference evidence="2 3" key="1">
    <citation type="submission" date="2021-05" db="EMBL/GenBank/DDBJ databases">
        <title>The draft genome of Geobacter luticola JCM 17780.</title>
        <authorList>
            <person name="Xu Z."/>
            <person name="Masuda Y."/>
            <person name="Itoh H."/>
            <person name="Senoo K."/>
        </authorList>
    </citation>
    <scope>NUCLEOTIDE SEQUENCE [LARGE SCALE GENOMIC DNA]</scope>
    <source>
        <strain evidence="2 3">JCM 17780</strain>
    </source>
</reference>
<feature type="signal peptide" evidence="1">
    <location>
        <begin position="1"/>
        <end position="23"/>
    </location>
</feature>
<comment type="caution">
    <text evidence="2">The sequence shown here is derived from an EMBL/GenBank/DDBJ whole genome shotgun (WGS) entry which is preliminary data.</text>
</comment>
<sequence>MKKAALILIGTALLLTSAQNGFSLDGNVRYTVHNMSNTYPVAGVDSRNYIADDPASGGTTQVCIFCHTPHNAKPAVPLWNKVMPSGFTYDLYSSGSLSNAARSAATPGPESLLCLSCHDGRTAVNVLVNPTTTISIGGLLDNPDTGGPLNMGYFSKMGRYGANLGKLDDINTDNYAGSNLMDDHPISFSYTDAQTEKGGGVLHPAGLVDPAIRFFGPEKRLECSSCHDPHVAYGYIGNNPNGPGGTYVGDVKLRPFLVLSNDNSGLCLSCHNK</sequence>
<dbReference type="Proteomes" id="UP000756860">
    <property type="component" value="Unassembled WGS sequence"/>
</dbReference>
<protein>
    <submittedName>
        <fullName evidence="2">Cytochrome C</fullName>
    </submittedName>
</protein>
<keyword evidence="3" id="KW-1185">Reference proteome</keyword>